<evidence type="ECO:0000313" key="6">
    <source>
        <dbReference type="EMBL" id="MFD1675258.1"/>
    </source>
</evidence>
<evidence type="ECO:0000256" key="1">
    <source>
        <dbReference type="ARBA" id="ARBA00022630"/>
    </source>
</evidence>
<keyword evidence="7" id="KW-1185">Reference proteome</keyword>
<evidence type="ECO:0000256" key="3">
    <source>
        <dbReference type="ARBA" id="ARBA00023002"/>
    </source>
</evidence>
<keyword evidence="3" id="KW-0560">Oxidoreductase</keyword>
<sequence length="403" mass="45046">MSYHVLIIGGGIGGLSLAQGLKKQGISCAVYERDRTPTSRLQGYRISINPDGSRALHYCLTSHLFNMFVATSGKTGKGSSVYTHKMQELMSIPAGPEDIESDPVNSYKSVSRKTLRRVLLSDLDDIVHFDKTFERYEELSDGRVTAFFADGSSATGDILIGADGGKSSVRQQFLPHARQIDTGILGIAGKVPLTEHTRIFEPKNSTMVVSPHGTGMFLAKFDPANTLHVTIGKNHSTHSQEMPFDNDQPYITWYFIAKIQKYPYDWEFMRTLDDGQLQQVVLEMIQAWDERFTKLIQASDPQTIVLLPIRTSVPIDPWETKNITLLGDAIHCMTPMRGIGANTALRDAELLCKNLVLGRDGLTTLFQAIHAYESEMIQYGFDAVRTSMQVVEQLTTENQRWVH</sequence>
<dbReference type="EMBL" id="JBHUCX010000028">
    <property type="protein sequence ID" value="MFD1675258.1"/>
    <property type="molecule type" value="Genomic_DNA"/>
</dbReference>
<dbReference type="Pfam" id="PF13450">
    <property type="entry name" value="NAD_binding_8"/>
    <property type="match status" value="1"/>
</dbReference>
<dbReference type="SUPFAM" id="SSF51905">
    <property type="entry name" value="FAD/NAD(P)-binding domain"/>
    <property type="match status" value="1"/>
</dbReference>
<keyword evidence="2" id="KW-0274">FAD</keyword>
<dbReference type="RefSeq" id="WP_377943134.1">
    <property type="nucleotide sequence ID" value="NZ_JBHUCX010000028.1"/>
</dbReference>
<dbReference type="Pfam" id="PF01494">
    <property type="entry name" value="FAD_binding_3"/>
    <property type="match status" value="1"/>
</dbReference>
<evidence type="ECO:0000313" key="7">
    <source>
        <dbReference type="Proteomes" id="UP001597079"/>
    </source>
</evidence>
<feature type="domain" description="FAD-binding" evidence="5">
    <location>
        <begin position="141"/>
        <end position="357"/>
    </location>
</feature>
<dbReference type="PANTHER" id="PTHR47178:SF6">
    <property type="entry name" value="FAD-BINDING DOMAIN-CONTAINING PROTEIN"/>
    <property type="match status" value="1"/>
</dbReference>
<reference evidence="7" key="1">
    <citation type="journal article" date="2019" name="Int. J. Syst. Evol. Microbiol.">
        <title>The Global Catalogue of Microorganisms (GCM) 10K type strain sequencing project: providing services to taxonomists for standard genome sequencing and annotation.</title>
        <authorList>
            <consortium name="The Broad Institute Genomics Platform"/>
            <consortium name="The Broad Institute Genome Sequencing Center for Infectious Disease"/>
            <person name="Wu L."/>
            <person name="Ma J."/>
        </authorList>
    </citation>
    <scope>NUCLEOTIDE SEQUENCE [LARGE SCALE GENOMIC DNA]</scope>
    <source>
        <strain evidence="7">CGMCC 1.12286</strain>
    </source>
</reference>
<dbReference type="PRINTS" id="PR00420">
    <property type="entry name" value="RNGMNOXGNASE"/>
</dbReference>
<protein>
    <submittedName>
        <fullName evidence="6">FAD-dependent oxidoreductase</fullName>
    </submittedName>
</protein>
<dbReference type="InterPro" id="IPR002938">
    <property type="entry name" value="FAD-bd"/>
</dbReference>
<evidence type="ECO:0000256" key="2">
    <source>
        <dbReference type="ARBA" id="ARBA00022827"/>
    </source>
</evidence>
<comment type="caution">
    <text evidence="6">The sequence shown here is derived from an EMBL/GenBank/DDBJ whole genome shotgun (WGS) entry which is preliminary data.</text>
</comment>
<dbReference type="PANTHER" id="PTHR47178">
    <property type="entry name" value="MONOOXYGENASE, FAD-BINDING"/>
    <property type="match status" value="1"/>
</dbReference>
<keyword evidence="4" id="KW-0503">Monooxygenase</keyword>
<organism evidence="6 7">
    <name type="scientific">Alicyclobacillus fodiniaquatilis</name>
    <dbReference type="NCBI Taxonomy" id="1661150"/>
    <lineage>
        <taxon>Bacteria</taxon>
        <taxon>Bacillati</taxon>
        <taxon>Bacillota</taxon>
        <taxon>Bacilli</taxon>
        <taxon>Bacillales</taxon>
        <taxon>Alicyclobacillaceae</taxon>
        <taxon>Alicyclobacillus</taxon>
    </lineage>
</organism>
<accession>A0ABW4JHR2</accession>
<evidence type="ECO:0000256" key="4">
    <source>
        <dbReference type="ARBA" id="ARBA00023033"/>
    </source>
</evidence>
<proteinExistence type="predicted"/>
<dbReference type="Gene3D" id="3.50.50.60">
    <property type="entry name" value="FAD/NAD(P)-binding domain"/>
    <property type="match status" value="1"/>
</dbReference>
<dbReference type="Proteomes" id="UP001597079">
    <property type="component" value="Unassembled WGS sequence"/>
</dbReference>
<gene>
    <name evidence="6" type="ORF">ACFSB2_11185</name>
</gene>
<evidence type="ECO:0000259" key="5">
    <source>
        <dbReference type="Pfam" id="PF01494"/>
    </source>
</evidence>
<dbReference type="InterPro" id="IPR036188">
    <property type="entry name" value="FAD/NAD-bd_sf"/>
</dbReference>
<keyword evidence="1" id="KW-0285">Flavoprotein</keyword>
<name>A0ABW4JHR2_9BACL</name>